<evidence type="ECO:0000256" key="2">
    <source>
        <dbReference type="ARBA" id="ARBA00023315"/>
    </source>
</evidence>
<dbReference type="Proteomes" id="UP000007289">
    <property type="component" value="Chromosome"/>
</dbReference>
<protein>
    <submittedName>
        <fullName evidence="5">Acetyltransferase, GNAT family</fullName>
    </submittedName>
</protein>
<reference evidence="5" key="1">
    <citation type="journal article" date="2012" name="PLoS Genet.">
        <title>Comparative Genomics of Plant-Associated Pseudomonas spp.: Insights into Diversity and Inheritance of Traits Involved in Multitrophic Interactions.</title>
        <authorList>
            <person name="Loper J.E."/>
            <person name="Hassan K.A."/>
            <person name="Mavrodi D.V."/>
            <person name="Davis E.W.II."/>
            <person name="Lim C.K."/>
            <person name="Shaffer B.T."/>
            <person name="Elbourne L.D."/>
            <person name="Stockwell V.O."/>
            <person name="Hartney S.L."/>
            <person name="Breakwell K."/>
            <person name="Henkels M.D."/>
            <person name="Tetu S.G."/>
            <person name="Rangel L.I."/>
            <person name="Kidarsa T.A."/>
            <person name="Wilson N.L."/>
            <person name="van de Mortel J.E."/>
            <person name="Song C."/>
            <person name="Blumhagen R."/>
            <person name="Radune D."/>
            <person name="Hostetler J.B."/>
            <person name="Brinkac L.M."/>
            <person name="Durkin A.S."/>
            <person name="Kluepfel D.A."/>
            <person name="Wechter W.P."/>
            <person name="Anderson A.J."/>
            <person name="Kim Y.C."/>
            <person name="Pierson L.S.III."/>
            <person name="Pierson E.A."/>
            <person name="Lindow S.E."/>
            <person name="Kobayashi D.Y."/>
            <person name="Raaijmakers J.M."/>
            <person name="Weller D.M."/>
            <person name="Thomashow L.S."/>
            <person name="Allen A.E."/>
            <person name="Paulsen I.T."/>
        </authorList>
    </citation>
    <scope>NUCLEOTIDE SEQUENCE [LARGE SCALE GENOMIC DNA]</scope>
    <source>
        <strain evidence="5">Q2-87</strain>
    </source>
</reference>
<evidence type="ECO:0000313" key="5">
    <source>
        <dbReference type="EMBL" id="EJL03645.1"/>
    </source>
</evidence>
<proteinExistence type="inferred from homology"/>
<keyword evidence="1 5" id="KW-0808">Transferase</keyword>
<dbReference type="CDD" id="cd04301">
    <property type="entry name" value="NAT_SF"/>
    <property type="match status" value="1"/>
</dbReference>
<comment type="similarity">
    <text evidence="3">Belongs to the acetyltransferase family. RimJ subfamily.</text>
</comment>
<dbReference type="RefSeq" id="WP_003181468.1">
    <property type="nucleotide sequence ID" value="NZ_CM001558.1"/>
</dbReference>
<dbReference type="GO" id="GO:0005737">
    <property type="term" value="C:cytoplasm"/>
    <property type="evidence" value="ECO:0007669"/>
    <property type="project" value="TreeGrafter"/>
</dbReference>
<gene>
    <name evidence="5" type="ORF">PflQ2_2606</name>
</gene>
<dbReference type="eggNOG" id="COG1670">
    <property type="taxonomic scope" value="Bacteria"/>
</dbReference>
<evidence type="ECO:0000256" key="3">
    <source>
        <dbReference type="ARBA" id="ARBA00038502"/>
    </source>
</evidence>
<dbReference type="InterPro" id="IPR000182">
    <property type="entry name" value="GNAT_dom"/>
</dbReference>
<accession>J2EJI3</accession>
<feature type="domain" description="N-acetyltransferase" evidence="4">
    <location>
        <begin position="4"/>
        <end position="169"/>
    </location>
</feature>
<dbReference type="GO" id="GO:0008999">
    <property type="term" value="F:protein-N-terminal-alanine acetyltransferase activity"/>
    <property type="evidence" value="ECO:0007669"/>
    <property type="project" value="TreeGrafter"/>
</dbReference>
<dbReference type="InterPro" id="IPR016181">
    <property type="entry name" value="Acyl_CoA_acyltransferase"/>
</dbReference>
<dbReference type="SUPFAM" id="SSF55729">
    <property type="entry name" value="Acyl-CoA N-acyltransferases (Nat)"/>
    <property type="match status" value="1"/>
</dbReference>
<dbReference type="EMBL" id="AGBM01000001">
    <property type="protein sequence ID" value="EJL03645.1"/>
    <property type="molecule type" value="Genomic_DNA"/>
</dbReference>
<keyword evidence="2" id="KW-0012">Acyltransferase</keyword>
<dbReference type="InterPro" id="IPR051531">
    <property type="entry name" value="N-acetyltransferase"/>
</dbReference>
<dbReference type="PANTHER" id="PTHR43792:SF8">
    <property type="entry name" value="[RIBOSOMAL PROTEIN US5]-ALANINE N-ACETYLTRANSFERASE"/>
    <property type="match status" value="1"/>
</dbReference>
<organism evidence="5">
    <name type="scientific">Pseudomonas fluorescens (strain Q2-87)</name>
    <dbReference type="NCBI Taxonomy" id="1038922"/>
    <lineage>
        <taxon>Bacteria</taxon>
        <taxon>Pseudomonadati</taxon>
        <taxon>Pseudomonadota</taxon>
        <taxon>Gammaproteobacteria</taxon>
        <taxon>Pseudomonadales</taxon>
        <taxon>Pseudomonadaceae</taxon>
        <taxon>Pseudomonas</taxon>
    </lineage>
</organism>
<dbReference type="PANTHER" id="PTHR43792">
    <property type="entry name" value="GNAT FAMILY, PUTATIVE (AFU_ORTHOLOGUE AFUA_3G00765)-RELATED-RELATED"/>
    <property type="match status" value="1"/>
</dbReference>
<dbReference type="Gene3D" id="3.40.630.30">
    <property type="match status" value="1"/>
</dbReference>
<sequence length="169" mass="18862">MKPFRIRELKTTDAEALLAFEIHNRDWFESHIDPRDPAFYSLEGVADHIDEYLSGFAAGAWHPFVIEDCNGRIVGRANLKGIDPPGRSAQVGYRIALDCCRQGLATMALEHLIRQARARWALTQLVAYAYEQNVGSMKVLGRCGFVPEPLLPGEDAECGCRFVLAVRAD</sequence>
<dbReference type="HOGENOM" id="CLU_013985_40_2_6"/>
<name>J2EJI3_PSEFQ</name>
<dbReference type="PROSITE" id="PS51186">
    <property type="entry name" value="GNAT"/>
    <property type="match status" value="1"/>
</dbReference>
<dbReference type="AlphaFoldDB" id="J2EJI3"/>
<evidence type="ECO:0000256" key="1">
    <source>
        <dbReference type="ARBA" id="ARBA00022679"/>
    </source>
</evidence>
<evidence type="ECO:0000259" key="4">
    <source>
        <dbReference type="PROSITE" id="PS51186"/>
    </source>
</evidence>
<comment type="caution">
    <text evidence="5">The sequence shown here is derived from an EMBL/GenBank/DDBJ whole genome shotgun (WGS) entry which is preliminary data.</text>
</comment>
<dbReference type="Pfam" id="PF13302">
    <property type="entry name" value="Acetyltransf_3"/>
    <property type="match status" value="1"/>
</dbReference>
<dbReference type="PATRIC" id="fig|1038922.3.peg.2914"/>